<dbReference type="SUPFAM" id="SSF56059">
    <property type="entry name" value="Glutathione synthetase ATP-binding domain-like"/>
    <property type="match status" value="1"/>
</dbReference>
<dbReference type="AlphaFoldDB" id="A0A7G9W871"/>
<dbReference type="RefSeq" id="WP_213168955.1">
    <property type="nucleotide sequence ID" value="NZ_CP058559.1"/>
</dbReference>
<dbReference type="GO" id="GO:0046872">
    <property type="term" value="F:metal ion binding"/>
    <property type="evidence" value="ECO:0007669"/>
    <property type="project" value="InterPro"/>
</dbReference>
<dbReference type="InterPro" id="IPR018109">
    <property type="entry name" value="Folylpolyglutamate_synth_CS"/>
</dbReference>
<dbReference type="InterPro" id="IPR013221">
    <property type="entry name" value="Mur_ligase_cen"/>
</dbReference>
<evidence type="ECO:0000256" key="7">
    <source>
        <dbReference type="ARBA" id="ARBA00022036"/>
    </source>
</evidence>
<comment type="function">
    <text evidence="1">Catalyzes the ATP-dependent polymerization of arginine and aspartate to multi-L-arginyl-poly-L-aspartic acid (cyanophycin; a water-insoluble reserve polymer).</text>
</comment>
<reference evidence="16 17" key="1">
    <citation type="submission" date="2020-07" db="EMBL/GenBank/DDBJ databases">
        <title>Alkalicella. sp. LB2 genome.</title>
        <authorList>
            <person name="Postec A."/>
            <person name="Quemeneur M."/>
        </authorList>
    </citation>
    <scope>NUCLEOTIDE SEQUENCE [LARGE SCALE GENOMIC DNA]</scope>
    <source>
        <strain evidence="16 17">LB2</strain>
    </source>
</reference>
<evidence type="ECO:0000256" key="13">
    <source>
        <dbReference type="ARBA" id="ARBA00048425"/>
    </source>
</evidence>
<dbReference type="NCBIfam" id="TIGR02068">
    <property type="entry name" value="cya_phycin_syn"/>
    <property type="match status" value="1"/>
</dbReference>
<dbReference type="InterPro" id="IPR036565">
    <property type="entry name" value="Mur-like_cat_sf"/>
</dbReference>
<dbReference type="GO" id="GO:0004326">
    <property type="term" value="F:tetrahydrofolylpolyglutamate synthase activity"/>
    <property type="evidence" value="ECO:0007669"/>
    <property type="project" value="InterPro"/>
</dbReference>
<dbReference type="PANTHER" id="PTHR23135">
    <property type="entry name" value="MUR LIGASE FAMILY MEMBER"/>
    <property type="match status" value="1"/>
</dbReference>
<evidence type="ECO:0000256" key="8">
    <source>
        <dbReference type="ARBA" id="ARBA00022598"/>
    </source>
</evidence>
<evidence type="ECO:0000256" key="6">
    <source>
        <dbReference type="ARBA" id="ARBA00013005"/>
    </source>
</evidence>
<evidence type="ECO:0000256" key="9">
    <source>
        <dbReference type="ARBA" id="ARBA00022741"/>
    </source>
</evidence>
<dbReference type="Pfam" id="PF08443">
    <property type="entry name" value="RimK"/>
    <property type="match status" value="1"/>
</dbReference>
<evidence type="ECO:0000256" key="10">
    <source>
        <dbReference type="ARBA" id="ARBA00022840"/>
    </source>
</evidence>
<dbReference type="InterPro" id="IPR004101">
    <property type="entry name" value="Mur_ligase_C"/>
</dbReference>
<comment type="similarity">
    <text evidence="3">In the C-terminal section; belongs to the MurCDEF family.</text>
</comment>
<dbReference type="GO" id="GO:0005524">
    <property type="term" value="F:ATP binding"/>
    <property type="evidence" value="ECO:0007669"/>
    <property type="project" value="UniProtKB-UniRule"/>
</dbReference>
<proteinExistence type="inferred from homology"/>
<evidence type="ECO:0000256" key="12">
    <source>
        <dbReference type="ARBA" id="ARBA00048094"/>
    </source>
</evidence>
<evidence type="ECO:0000256" key="1">
    <source>
        <dbReference type="ARBA" id="ARBA00003184"/>
    </source>
</evidence>
<evidence type="ECO:0000256" key="4">
    <source>
        <dbReference type="ARBA" id="ARBA00011738"/>
    </source>
</evidence>
<keyword evidence="10 14" id="KW-0067">ATP-binding</keyword>
<comment type="catalytic activity">
    <reaction evidence="13">
        <text>[L-4-(L-arginin-2-N-yl)aspartate](n) + L-aspartate + ATP = [L-4-(L-arginin-2-N-yl)aspartate](n)-L-aspartate + ADP + phosphate + H(+)</text>
        <dbReference type="Rhea" id="RHEA:13277"/>
        <dbReference type="Rhea" id="RHEA-COMP:13728"/>
        <dbReference type="Rhea" id="RHEA-COMP:13733"/>
        <dbReference type="ChEBI" id="CHEBI:15378"/>
        <dbReference type="ChEBI" id="CHEBI:29991"/>
        <dbReference type="ChEBI" id="CHEBI:30616"/>
        <dbReference type="ChEBI" id="CHEBI:43474"/>
        <dbReference type="ChEBI" id="CHEBI:137986"/>
        <dbReference type="ChEBI" id="CHEBI:137990"/>
        <dbReference type="ChEBI" id="CHEBI:456216"/>
        <dbReference type="EC" id="6.3.2.29"/>
    </reaction>
</comment>
<dbReference type="PANTHER" id="PTHR23135:SF18">
    <property type="entry name" value="CYANOPHYCIN SYNTHETASE"/>
    <property type="match status" value="1"/>
</dbReference>
<dbReference type="Gene3D" id="3.40.1190.10">
    <property type="entry name" value="Mur-like, catalytic domain"/>
    <property type="match status" value="1"/>
</dbReference>
<evidence type="ECO:0000256" key="14">
    <source>
        <dbReference type="PROSITE-ProRule" id="PRU00409"/>
    </source>
</evidence>
<evidence type="ECO:0000256" key="2">
    <source>
        <dbReference type="ARBA" id="ARBA00004752"/>
    </source>
</evidence>
<keyword evidence="8 16" id="KW-0436">Ligase</keyword>
<dbReference type="SUPFAM" id="SSF53623">
    <property type="entry name" value="MurD-like peptide ligases, catalytic domain"/>
    <property type="match status" value="1"/>
</dbReference>
<dbReference type="InterPro" id="IPR013651">
    <property type="entry name" value="ATP-grasp_RimK-type"/>
</dbReference>
<protein>
    <recommendedName>
        <fullName evidence="7">Cyanophycin synthetase</fullName>
        <ecNumber evidence="6">6.3.2.29</ecNumber>
        <ecNumber evidence="5">6.3.2.30</ecNumber>
    </recommendedName>
    <alternativeName>
        <fullName evidence="11">Cyanophycin synthase</fullName>
    </alternativeName>
</protein>
<keyword evidence="9 14" id="KW-0547">Nucleotide-binding</keyword>
<organism evidence="16 17">
    <name type="scientific">Alkalicella caledoniensis</name>
    <dbReference type="NCBI Taxonomy" id="2731377"/>
    <lineage>
        <taxon>Bacteria</taxon>
        <taxon>Bacillati</taxon>
        <taxon>Bacillota</taxon>
        <taxon>Clostridia</taxon>
        <taxon>Eubacteriales</taxon>
        <taxon>Proteinivoracaceae</taxon>
        <taxon>Alkalicella</taxon>
    </lineage>
</organism>
<evidence type="ECO:0000256" key="11">
    <source>
        <dbReference type="ARBA" id="ARBA00031353"/>
    </source>
</evidence>
<comment type="catalytic activity">
    <reaction evidence="12">
        <text>[L-4-(L-arginin-2-N-yl)aspartate](n)-L-aspartate + L-arginine + ATP = [L-4-(L-arginin-2-N-yl)aspartate](n+1) + ADP + phosphate + H(+)</text>
        <dbReference type="Rhea" id="RHEA:23888"/>
        <dbReference type="Rhea" id="RHEA-COMP:13732"/>
        <dbReference type="Rhea" id="RHEA-COMP:13733"/>
        <dbReference type="ChEBI" id="CHEBI:15378"/>
        <dbReference type="ChEBI" id="CHEBI:30616"/>
        <dbReference type="ChEBI" id="CHEBI:32682"/>
        <dbReference type="ChEBI" id="CHEBI:43474"/>
        <dbReference type="ChEBI" id="CHEBI:137986"/>
        <dbReference type="ChEBI" id="CHEBI:137990"/>
        <dbReference type="ChEBI" id="CHEBI:456216"/>
        <dbReference type="EC" id="6.3.2.30"/>
    </reaction>
</comment>
<dbReference type="GO" id="GO:0071160">
    <property type="term" value="F:cyanophycin synthetase activity (L-aspartate-adding)"/>
    <property type="evidence" value="ECO:0007669"/>
    <property type="project" value="UniProtKB-EC"/>
</dbReference>
<dbReference type="EC" id="6.3.2.29" evidence="6"/>
<evidence type="ECO:0000259" key="15">
    <source>
        <dbReference type="PROSITE" id="PS50975"/>
    </source>
</evidence>
<evidence type="ECO:0000256" key="5">
    <source>
        <dbReference type="ARBA" id="ARBA00012968"/>
    </source>
</evidence>
<dbReference type="SUPFAM" id="SSF53244">
    <property type="entry name" value="MurD-like peptide ligases, peptide-binding domain"/>
    <property type="match status" value="1"/>
</dbReference>
<dbReference type="InterPro" id="IPR011810">
    <property type="entry name" value="Cya_phycin_syn"/>
</dbReference>
<dbReference type="Gene3D" id="3.30.470.20">
    <property type="entry name" value="ATP-grasp fold, B domain"/>
    <property type="match status" value="2"/>
</dbReference>
<sequence>MDIIKRTYFKGKNIYCHRPIYYYEIDLGKYGQKESKEFNNFNDELLSLLPNLAKHQCGVSEEFGFRNRLEEGTFFGHIIEHVALEILTLLGYSVRYGKTRIIKEPSHYFSVFECPMEEIGDKVADLAINLVKGILQKNPINLPKELEKLHNFNNQSKLGPSTMAIYEAAKNRKIPVKRFDSGGSILQLGLGVYLKLVEATITSQTSCVGVDIACDKTLTKKVLEKSGISVPFGKIAKTEEEALKIAKEIGTPVVVKPCDGNQGKGVTLNLETETEIRSAFKLAENYSKNIIVEKHITGKHYRILVINGEVVAVADRIPAHVVGDGEHTIKELIDLENQNPLRGYDHDQPLTKIKVDPVIFMVLARQNMTINYIPHKDQIVFLRENANISTGGIAMDVTDEIHKDNVIMAKRIAKVVGLDIAGIDLVTDDISKPVTKTGGAVIEVNAAPGIRMHLFPSHGKPRPVGEKIVDYLYPEGTISQIPIISITGTNGKTTTTRLISHILQQKGLVVGSTSTDGIYINDVNVMEGDNTGPISAQAVLDDPTVEIAVLETARGGIVKRGLGYDLADVAVVTNLGEDHLGQDGLESIDDLFFIKSLVVEAVKENGYLVLNADDPYVVKMANKNPKAKVIYFSMTYKNNVLKKHLASGGVGIYLKDSIIYMVEGEKPYPIISTSKVPITVNGKAIHNVENAMASIGAMISLGIEKKEIISGLQTFDSNKHNPGRANIYQGNDITVLLDYGHNKEGYKKVLDLAKEMDSNHIILVLGAPGDRLDDQLKELGTVASPYGNYFIVKEDENLRGRKMSEVASLICKGLMESGVKREKVEIINDETKAIAKAMDIAQKGDLIVIFYEKFHEASMTVENCLKRIKTKAKKIV</sequence>
<name>A0A7G9W871_ALKCA</name>
<evidence type="ECO:0000313" key="16">
    <source>
        <dbReference type="EMBL" id="QNO14883.1"/>
    </source>
</evidence>
<comment type="pathway">
    <text evidence="2">Cell wall biogenesis; peptidoglycan biosynthesis.</text>
</comment>
<feature type="domain" description="ATP-grasp" evidence="15">
    <location>
        <begin position="220"/>
        <end position="473"/>
    </location>
</feature>
<dbReference type="EC" id="6.3.2.30" evidence="5"/>
<dbReference type="PROSITE" id="PS01011">
    <property type="entry name" value="FOLYLPOLYGLU_SYNT_1"/>
    <property type="match status" value="1"/>
</dbReference>
<dbReference type="KEGG" id="acae:HYG86_08895"/>
<dbReference type="InterPro" id="IPR036615">
    <property type="entry name" value="Mur_ligase_C_dom_sf"/>
</dbReference>
<dbReference type="EMBL" id="CP058559">
    <property type="protein sequence ID" value="QNO14883.1"/>
    <property type="molecule type" value="Genomic_DNA"/>
</dbReference>
<evidence type="ECO:0000256" key="3">
    <source>
        <dbReference type="ARBA" id="ARBA00009060"/>
    </source>
</evidence>
<dbReference type="NCBIfam" id="NF010623">
    <property type="entry name" value="PRK14016.1"/>
    <property type="match status" value="1"/>
</dbReference>
<dbReference type="Proteomes" id="UP000516160">
    <property type="component" value="Chromosome"/>
</dbReference>
<dbReference type="GO" id="GO:0071161">
    <property type="term" value="F:cyanophycin synthetase activity (L-arginine-adding)"/>
    <property type="evidence" value="ECO:0007669"/>
    <property type="project" value="UniProtKB-EC"/>
</dbReference>
<dbReference type="Pfam" id="PF02875">
    <property type="entry name" value="Mur_ligase_C"/>
    <property type="match status" value="1"/>
</dbReference>
<dbReference type="Gene3D" id="3.90.190.20">
    <property type="entry name" value="Mur ligase, C-terminal domain"/>
    <property type="match status" value="1"/>
</dbReference>
<evidence type="ECO:0000313" key="17">
    <source>
        <dbReference type="Proteomes" id="UP000516160"/>
    </source>
</evidence>
<dbReference type="PROSITE" id="PS50975">
    <property type="entry name" value="ATP_GRASP"/>
    <property type="match status" value="1"/>
</dbReference>
<dbReference type="InterPro" id="IPR044019">
    <property type="entry name" value="Cyanophycin_syn_N"/>
</dbReference>
<dbReference type="InterPro" id="IPR011761">
    <property type="entry name" value="ATP-grasp"/>
</dbReference>
<gene>
    <name evidence="16" type="primary">cphA</name>
    <name evidence="16" type="ORF">HYG86_08895</name>
</gene>
<accession>A0A7G9W871</accession>
<comment type="subunit">
    <text evidence="4">Homodimer.</text>
</comment>
<keyword evidence="17" id="KW-1185">Reference proteome</keyword>
<dbReference type="Pfam" id="PF08245">
    <property type="entry name" value="Mur_ligase_M"/>
    <property type="match status" value="1"/>
</dbReference>
<dbReference type="Pfam" id="PF18921">
    <property type="entry name" value="Cyanophycin_syn"/>
    <property type="match status" value="1"/>
</dbReference>